<reference evidence="2 3" key="1">
    <citation type="submission" date="2019-07" db="EMBL/GenBank/DDBJ databases">
        <title>Whole genome shotgun sequence of Cellulomonas soli NBRC 109434.</title>
        <authorList>
            <person name="Hosoyama A."/>
            <person name="Uohara A."/>
            <person name="Ohji S."/>
            <person name="Ichikawa N."/>
        </authorList>
    </citation>
    <scope>NUCLEOTIDE SEQUENCE [LARGE SCALE GENOMIC DNA]</scope>
    <source>
        <strain evidence="2 3">NBRC 109434</strain>
    </source>
</reference>
<accession>A0A512P913</accession>
<protein>
    <submittedName>
        <fullName evidence="2">Peptide ABC transporter substrate-binding protein</fullName>
    </submittedName>
</protein>
<dbReference type="Gene3D" id="3.10.105.10">
    <property type="entry name" value="Dipeptide-binding Protein, Domain 3"/>
    <property type="match status" value="1"/>
</dbReference>
<dbReference type="InterPro" id="IPR000914">
    <property type="entry name" value="SBP_5_dom"/>
</dbReference>
<proteinExistence type="predicted"/>
<dbReference type="GO" id="GO:1904680">
    <property type="term" value="F:peptide transmembrane transporter activity"/>
    <property type="evidence" value="ECO:0007669"/>
    <property type="project" value="TreeGrafter"/>
</dbReference>
<dbReference type="SUPFAM" id="SSF53850">
    <property type="entry name" value="Periplasmic binding protein-like II"/>
    <property type="match status" value="1"/>
</dbReference>
<dbReference type="RefSeq" id="WP_146951377.1">
    <property type="nucleotide sequence ID" value="NZ_BAABBJ010000005.1"/>
</dbReference>
<evidence type="ECO:0000313" key="3">
    <source>
        <dbReference type="Proteomes" id="UP000321798"/>
    </source>
</evidence>
<dbReference type="PIRSF" id="PIRSF002741">
    <property type="entry name" value="MppA"/>
    <property type="match status" value="1"/>
</dbReference>
<organism evidence="2 3">
    <name type="scientific">Cellulomonas soli</name>
    <dbReference type="NCBI Taxonomy" id="931535"/>
    <lineage>
        <taxon>Bacteria</taxon>
        <taxon>Bacillati</taxon>
        <taxon>Actinomycetota</taxon>
        <taxon>Actinomycetes</taxon>
        <taxon>Micrococcales</taxon>
        <taxon>Cellulomonadaceae</taxon>
        <taxon>Cellulomonas</taxon>
    </lineage>
</organism>
<dbReference type="GO" id="GO:0042597">
    <property type="term" value="C:periplasmic space"/>
    <property type="evidence" value="ECO:0007669"/>
    <property type="project" value="UniProtKB-ARBA"/>
</dbReference>
<dbReference type="Pfam" id="PF00496">
    <property type="entry name" value="SBP_bac_5"/>
    <property type="match status" value="1"/>
</dbReference>
<dbReference type="PANTHER" id="PTHR30290:SF82">
    <property type="entry name" value="ABC-TYPE DIPEPTIDE_OLIGOPEPTIDE TRANSPORT SYSTEM, PERIPLASMIC COMPONENT"/>
    <property type="match status" value="1"/>
</dbReference>
<dbReference type="PROSITE" id="PS51257">
    <property type="entry name" value="PROKAR_LIPOPROTEIN"/>
    <property type="match status" value="1"/>
</dbReference>
<keyword evidence="3" id="KW-1185">Reference proteome</keyword>
<feature type="domain" description="Solute-binding protein family 5" evidence="1">
    <location>
        <begin position="92"/>
        <end position="461"/>
    </location>
</feature>
<dbReference type="Proteomes" id="UP000321798">
    <property type="component" value="Unassembled WGS sequence"/>
</dbReference>
<dbReference type="GO" id="GO:0015833">
    <property type="term" value="P:peptide transport"/>
    <property type="evidence" value="ECO:0007669"/>
    <property type="project" value="TreeGrafter"/>
</dbReference>
<dbReference type="OrthoDB" id="9764591at2"/>
<dbReference type="InterPro" id="IPR030678">
    <property type="entry name" value="Peptide/Ni-bd"/>
</dbReference>
<dbReference type="AlphaFoldDB" id="A0A512P913"/>
<dbReference type="InterPro" id="IPR039424">
    <property type="entry name" value="SBP_5"/>
</dbReference>
<dbReference type="GO" id="GO:0043190">
    <property type="term" value="C:ATP-binding cassette (ABC) transporter complex"/>
    <property type="evidence" value="ECO:0007669"/>
    <property type="project" value="InterPro"/>
</dbReference>
<dbReference type="PANTHER" id="PTHR30290">
    <property type="entry name" value="PERIPLASMIC BINDING COMPONENT OF ABC TRANSPORTER"/>
    <property type="match status" value="1"/>
</dbReference>
<evidence type="ECO:0000313" key="2">
    <source>
        <dbReference type="EMBL" id="GEP67622.1"/>
    </source>
</evidence>
<sequence>MFLRTRPGRYRTGGALVAGIVTSTLLLAGCTGGSSKDTSTSDASGATITVFNGSTGTITENFNPFSTTALQPTLGVIFEPLYWYNLASDADPTPLLATGYEWNADGTQLTIHTREGVTWSDGEPFSAADVAFTFNLVADTPALNTTGLAATAEATDASTVVLTFAEPSFMQEPNVLGNRAIVPEHIWKDVADPVTEINSEPVGTGAFSVESFSSQSYMLQANPGYWGGEPAVKHVRYVALDSADAASAALVAGDVDWMSAFLPGLDDIISTNPDLGYVNTPALTASIFTCSDAAAGCAGPQTDPAVRQAIYYALNRDQLNKLAGGGFAGTASPTLLLPERDADWIADPDDVEAPASADTEKAADLLDAAGWVEGSDGIRTKDGERLSMTIQTVTGWSDFISLNDAMTQQLAEVGIELKPSQVSWNEWNDAQLSGKFQLSLDSIGLGASSNPFFTYDKWYNSANTVPVGENAIAGNASRFSDPAVDAALAVARSTDDEAVQAEQYAIIQDVITEQLPYIPIYVNSMLTEFNNSRATGWPTDEDKYAMPASWKAWDNGIVLKTIKPTN</sequence>
<gene>
    <name evidence="2" type="ORF">CSO01_03370</name>
</gene>
<evidence type="ECO:0000259" key="1">
    <source>
        <dbReference type="Pfam" id="PF00496"/>
    </source>
</evidence>
<dbReference type="CDD" id="cd08509">
    <property type="entry name" value="PBP2_TmCBP_oligosaccharides_like"/>
    <property type="match status" value="1"/>
</dbReference>
<dbReference type="Gene3D" id="3.40.190.10">
    <property type="entry name" value="Periplasmic binding protein-like II"/>
    <property type="match status" value="1"/>
</dbReference>
<dbReference type="Gene3D" id="3.90.76.10">
    <property type="entry name" value="Dipeptide-binding Protein, Domain 1"/>
    <property type="match status" value="1"/>
</dbReference>
<dbReference type="EMBL" id="BKAL01000001">
    <property type="protein sequence ID" value="GEP67622.1"/>
    <property type="molecule type" value="Genomic_DNA"/>
</dbReference>
<comment type="caution">
    <text evidence="2">The sequence shown here is derived from an EMBL/GenBank/DDBJ whole genome shotgun (WGS) entry which is preliminary data.</text>
</comment>
<name>A0A512P913_9CELL</name>